<reference evidence="1 2" key="1">
    <citation type="submission" date="2013-11" db="EMBL/GenBank/DDBJ databases">
        <title>Genome sequencing of Stegodyphus mimosarum.</title>
        <authorList>
            <person name="Bechsgaard J."/>
        </authorList>
    </citation>
    <scope>NUCLEOTIDE SEQUENCE [LARGE SCALE GENOMIC DNA]</scope>
</reference>
<evidence type="ECO:0000313" key="1">
    <source>
        <dbReference type="EMBL" id="KFM75773.1"/>
    </source>
</evidence>
<name>A0A087UEI4_STEMI</name>
<protein>
    <submittedName>
        <fullName evidence="1">Uncharacterized protein</fullName>
    </submittedName>
</protein>
<gene>
    <name evidence="1" type="ORF">X975_14106</name>
</gene>
<sequence>MILKNGVNDIIPLNVKVGGNSTKIVPNIPVELVPLYVINNYCSTCFIKMAFVDFFYFIRFSYKLCFGCYECKLLIYYHFVGHIQLFFPHLTAIRLTNCKLTGVLSQILHCHC</sequence>
<evidence type="ECO:0000313" key="2">
    <source>
        <dbReference type="Proteomes" id="UP000054359"/>
    </source>
</evidence>
<dbReference type="AlphaFoldDB" id="A0A087UEI4"/>
<proteinExistence type="predicted"/>
<feature type="non-terminal residue" evidence="1">
    <location>
        <position position="112"/>
    </location>
</feature>
<dbReference type="EMBL" id="KK119467">
    <property type="protein sequence ID" value="KFM75773.1"/>
    <property type="molecule type" value="Genomic_DNA"/>
</dbReference>
<keyword evidence="2" id="KW-1185">Reference proteome</keyword>
<accession>A0A087UEI4</accession>
<dbReference type="Proteomes" id="UP000054359">
    <property type="component" value="Unassembled WGS sequence"/>
</dbReference>
<organism evidence="1 2">
    <name type="scientific">Stegodyphus mimosarum</name>
    <name type="common">African social velvet spider</name>
    <dbReference type="NCBI Taxonomy" id="407821"/>
    <lineage>
        <taxon>Eukaryota</taxon>
        <taxon>Metazoa</taxon>
        <taxon>Ecdysozoa</taxon>
        <taxon>Arthropoda</taxon>
        <taxon>Chelicerata</taxon>
        <taxon>Arachnida</taxon>
        <taxon>Araneae</taxon>
        <taxon>Araneomorphae</taxon>
        <taxon>Entelegynae</taxon>
        <taxon>Eresoidea</taxon>
        <taxon>Eresidae</taxon>
        <taxon>Stegodyphus</taxon>
    </lineage>
</organism>